<keyword evidence="8" id="KW-0406">Ion transport</keyword>
<accession>A0AAN7T581</accession>
<dbReference type="EMBL" id="JAVRRJ010000002">
    <property type="protein sequence ID" value="KAK5088467.1"/>
    <property type="molecule type" value="Genomic_DNA"/>
</dbReference>
<keyword evidence="4" id="KW-0813">Transport</keyword>
<comment type="similarity">
    <text evidence="2">Belongs to the ATPase epsilon chain family.</text>
</comment>
<evidence type="ECO:0000256" key="13">
    <source>
        <dbReference type="ARBA" id="ARBA00031669"/>
    </source>
</evidence>
<evidence type="ECO:0000256" key="11">
    <source>
        <dbReference type="ARBA" id="ARBA00023196"/>
    </source>
</evidence>
<dbReference type="Pfam" id="PF02823">
    <property type="entry name" value="ATP-synt_DE_N"/>
    <property type="match status" value="1"/>
</dbReference>
<keyword evidence="17" id="KW-1185">Reference proteome</keyword>
<evidence type="ECO:0000256" key="3">
    <source>
        <dbReference type="ARBA" id="ARBA00016960"/>
    </source>
</evidence>
<dbReference type="Pfam" id="PF21334">
    <property type="entry name" value="ATPD_C_fung"/>
    <property type="match status" value="1"/>
</dbReference>
<evidence type="ECO:0000256" key="1">
    <source>
        <dbReference type="ARBA" id="ARBA00004273"/>
    </source>
</evidence>
<evidence type="ECO:0000256" key="12">
    <source>
        <dbReference type="ARBA" id="ARBA00023310"/>
    </source>
</evidence>
<gene>
    <name evidence="16" type="primary">ATP16</name>
    <name evidence="16" type="ORF">LTR05_002685</name>
</gene>
<protein>
    <recommendedName>
        <fullName evidence="3">ATP synthase subunit delta, mitochondrial</fullName>
    </recommendedName>
    <alternativeName>
        <fullName evidence="13">F-ATPase delta subunit</fullName>
    </alternativeName>
</protein>
<dbReference type="InterPro" id="IPR048938">
    <property type="entry name" value="ATPD_C_fung"/>
</dbReference>
<name>A0AAN7T581_9EURO</name>
<dbReference type="GO" id="GO:0005743">
    <property type="term" value="C:mitochondrial inner membrane"/>
    <property type="evidence" value="ECO:0007669"/>
    <property type="project" value="UniProtKB-SubCell"/>
</dbReference>
<dbReference type="SUPFAM" id="SSF51344">
    <property type="entry name" value="Epsilon subunit of F1F0-ATP synthase N-terminal domain"/>
    <property type="match status" value="1"/>
</dbReference>
<comment type="caution">
    <text evidence="16">The sequence shown here is derived from an EMBL/GenBank/DDBJ whole genome shotgun (WGS) entry which is preliminary data.</text>
</comment>
<dbReference type="InterPro" id="IPR001469">
    <property type="entry name" value="ATP_synth_F1_dsu/esu"/>
</dbReference>
<dbReference type="CDD" id="cd12152">
    <property type="entry name" value="F1-ATPase_delta"/>
    <property type="match status" value="1"/>
</dbReference>
<dbReference type="Gene3D" id="2.60.15.10">
    <property type="entry name" value="F0F1 ATP synthase delta/epsilon subunit, N-terminal"/>
    <property type="match status" value="1"/>
</dbReference>
<dbReference type="InterPro" id="IPR036771">
    <property type="entry name" value="ATPsynth_dsu/esu_N"/>
</dbReference>
<evidence type="ECO:0000256" key="5">
    <source>
        <dbReference type="ARBA" id="ARBA00022781"/>
    </source>
</evidence>
<evidence type="ECO:0000313" key="17">
    <source>
        <dbReference type="Proteomes" id="UP001309876"/>
    </source>
</evidence>
<keyword evidence="12" id="KW-0066">ATP synthesis</keyword>
<dbReference type="AlphaFoldDB" id="A0AAN7T581"/>
<evidence type="ECO:0000259" key="15">
    <source>
        <dbReference type="Pfam" id="PF21334"/>
    </source>
</evidence>
<keyword evidence="10" id="KW-0472">Membrane</keyword>
<evidence type="ECO:0000256" key="10">
    <source>
        <dbReference type="ARBA" id="ARBA00023136"/>
    </source>
</evidence>
<dbReference type="Proteomes" id="UP001309876">
    <property type="component" value="Unassembled WGS sequence"/>
</dbReference>
<dbReference type="GO" id="GO:0045259">
    <property type="term" value="C:proton-transporting ATP synthase complex"/>
    <property type="evidence" value="ECO:0007669"/>
    <property type="project" value="UniProtKB-KW"/>
</dbReference>
<dbReference type="FunFam" id="2.60.15.10:FF:000003">
    <property type="entry name" value="ATP synthase subunit delta, mitochondrial"/>
    <property type="match status" value="1"/>
</dbReference>
<dbReference type="InterPro" id="IPR020546">
    <property type="entry name" value="ATP_synth_F1_dsu/esu_N"/>
</dbReference>
<proteinExistence type="inferred from homology"/>
<dbReference type="GeneID" id="90024122"/>
<dbReference type="PANTHER" id="PTHR13822:SF7">
    <property type="entry name" value="ATP SYNTHASE SUBUNIT DELTA, MITOCHONDRIAL"/>
    <property type="match status" value="1"/>
</dbReference>
<keyword evidence="11" id="KW-0139">CF(1)</keyword>
<keyword evidence="9" id="KW-0496">Mitochondrion</keyword>
<evidence type="ECO:0000259" key="14">
    <source>
        <dbReference type="Pfam" id="PF02823"/>
    </source>
</evidence>
<dbReference type="HAMAP" id="MF_00530">
    <property type="entry name" value="ATP_synth_epsil_bac"/>
    <property type="match status" value="1"/>
</dbReference>
<dbReference type="Gene3D" id="6.10.140.880">
    <property type="match status" value="1"/>
</dbReference>
<evidence type="ECO:0000313" key="16">
    <source>
        <dbReference type="EMBL" id="KAK5088467.1"/>
    </source>
</evidence>
<feature type="domain" description="F1F0-ATP synthase subunit delta C-terminal" evidence="15">
    <location>
        <begin position="122"/>
        <end position="162"/>
    </location>
</feature>
<sequence>MSSVRIARTALRARSAAIARPVQRRGYADAVSDKIKLSLALPHSSIYKSQDVVQVNIPAESGEMGILAQHVPSIEQLRPGLVEIIEEAGGSKQFFLSGGFAVVQPDSVLSINAVEGYALEDFSSEAVNSQIQEAQKIASGGGSEQDIAEAKIELEVLESLQAALK</sequence>
<evidence type="ECO:0000256" key="2">
    <source>
        <dbReference type="ARBA" id="ARBA00005712"/>
    </source>
</evidence>
<keyword evidence="5" id="KW-0375">Hydrogen ion transport</keyword>
<dbReference type="PANTHER" id="PTHR13822">
    <property type="entry name" value="ATP SYNTHASE DELTA/EPSILON CHAIN"/>
    <property type="match status" value="1"/>
</dbReference>
<dbReference type="RefSeq" id="XP_064754747.1">
    <property type="nucleotide sequence ID" value="XM_064898790.1"/>
</dbReference>
<comment type="subcellular location">
    <subcellularLocation>
        <location evidence="1">Mitochondrion inner membrane</location>
    </subcellularLocation>
</comment>
<evidence type="ECO:0000256" key="6">
    <source>
        <dbReference type="ARBA" id="ARBA00022792"/>
    </source>
</evidence>
<organism evidence="16 17">
    <name type="scientific">Lithohypha guttulata</name>
    <dbReference type="NCBI Taxonomy" id="1690604"/>
    <lineage>
        <taxon>Eukaryota</taxon>
        <taxon>Fungi</taxon>
        <taxon>Dikarya</taxon>
        <taxon>Ascomycota</taxon>
        <taxon>Pezizomycotina</taxon>
        <taxon>Eurotiomycetes</taxon>
        <taxon>Chaetothyriomycetidae</taxon>
        <taxon>Chaetothyriales</taxon>
        <taxon>Trichomeriaceae</taxon>
        <taxon>Lithohypha</taxon>
    </lineage>
</organism>
<reference evidence="16 17" key="1">
    <citation type="submission" date="2023-08" db="EMBL/GenBank/DDBJ databases">
        <title>Black Yeasts Isolated from many extreme environments.</title>
        <authorList>
            <person name="Coleine C."/>
            <person name="Stajich J.E."/>
            <person name="Selbmann L."/>
        </authorList>
    </citation>
    <scope>NUCLEOTIDE SEQUENCE [LARGE SCALE GENOMIC DNA]</scope>
    <source>
        <strain evidence="16 17">CCFEE 5910</strain>
    </source>
</reference>
<feature type="domain" description="ATP synthase F1 complex delta/epsilon subunit N-terminal" evidence="14">
    <location>
        <begin position="36"/>
        <end position="108"/>
    </location>
</feature>
<evidence type="ECO:0000256" key="4">
    <source>
        <dbReference type="ARBA" id="ARBA00022448"/>
    </source>
</evidence>
<keyword evidence="6" id="KW-0999">Mitochondrion inner membrane</keyword>
<evidence type="ECO:0000256" key="8">
    <source>
        <dbReference type="ARBA" id="ARBA00023065"/>
    </source>
</evidence>
<evidence type="ECO:0000256" key="9">
    <source>
        <dbReference type="ARBA" id="ARBA00023128"/>
    </source>
</evidence>
<dbReference type="GO" id="GO:0046933">
    <property type="term" value="F:proton-transporting ATP synthase activity, rotational mechanism"/>
    <property type="evidence" value="ECO:0007669"/>
    <property type="project" value="InterPro"/>
</dbReference>
<keyword evidence="7" id="KW-0809">Transit peptide</keyword>
<evidence type="ECO:0000256" key="7">
    <source>
        <dbReference type="ARBA" id="ARBA00022946"/>
    </source>
</evidence>